<dbReference type="RefSeq" id="WP_094796951.1">
    <property type="nucleotide sequence ID" value="NZ_NEVK01000006.1"/>
</dbReference>
<comment type="caution">
    <text evidence="1">The sequence shown here is derived from an EMBL/GenBank/DDBJ whole genome shotgun (WGS) entry which is preliminary data.</text>
</comment>
<dbReference type="Pfam" id="PF11367">
    <property type="entry name" value="Tail_completion_gp17"/>
    <property type="match status" value="1"/>
</dbReference>
<dbReference type="EMBL" id="NEVK01000006">
    <property type="protein sequence ID" value="OZI17928.1"/>
    <property type="molecule type" value="Genomic_DNA"/>
</dbReference>
<evidence type="ECO:0000313" key="1">
    <source>
        <dbReference type="EMBL" id="OZI17928.1"/>
    </source>
</evidence>
<gene>
    <name evidence="1" type="ORF">CAL19_12660</name>
</gene>
<protein>
    <recommendedName>
        <fullName evidence="3">DUF3168 domain-containing protein</fullName>
    </recommendedName>
</protein>
<dbReference type="Proteomes" id="UP000216947">
    <property type="component" value="Unassembled WGS sequence"/>
</dbReference>
<evidence type="ECO:0008006" key="3">
    <source>
        <dbReference type="Google" id="ProtNLM"/>
    </source>
</evidence>
<evidence type="ECO:0000313" key="2">
    <source>
        <dbReference type="Proteomes" id="UP000216947"/>
    </source>
</evidence>
<organism evidence="1 2">
    <name type="scientific">Bordetella genomosp. 7</name>
    <dbReference type="NCBI Taxonomy" id="1416805"/>
    <lineage>
        <taxon>Bacteria</taxon>
        <taxon>Pseudomonadati</taxon>
        <taxon>Pseudomonadota</taxon>
        <taxon>Betaproteobacteria</taxon>
        <taxon>Burkholderiales</taxon>
        <taxon>Alcaligenaceae</taxon>
        <taxon>Bordetella</taxon>
    </lineage>
</organism>
<dbReference type="Gene3D" id="3.30.2000.30">
    <property type="match status" value="1"/>
</dbReference>
<dbReference type="InterPro" id="IPR021508">
    <property type="entry name" value="Gp17-like"/>
</dbReference>
<name>A0A261QYR6_9BORD</name>
<dbReference type="InterPro" id="IPR053745">
    <property type="entry name" value="Viral_Tail_Comp_sf"/>
</dbReference>
<reference evidence="2" key="1">
    <citation type="submission" date="2017-05" db="EMBL/GenBank/DDBJ databases">
        <title>Complete and WGS of Bordetella genogroups.</title>
        <authorList>
            <person name="Spilker T."/>
            <person name="Lipuma J."/>
        </authorList>
    </citation>
    <scope>NUCLEOTIDE SEQUENCE [LARGE SCALE GENOMIC DNA]</scope>
    <source>
        <strain evidence="2">AU18089</strain>
    </source>
</reference>
<proteinExistence type="predicted"/>
<keyword evidence="2" id="KW-1185">Reference proteome</keyword>
<accession>A0A261QYR6</accession>
<dbReference type="AlphaFoldDB" id="A0A261QYR6"/>
<sequence>MNQWSIQEAIFARLSGYTPLAGRVGGRIYDAVPQNTEFPYVVIGEDDSTAYDDDVNLGADTDLTLHVWSRHEGRKEAKEILQLIYDALSRYPLAVTGAHTVLLDAEYQNTLLDPDGLTRHGVIRFRLLTTHS</sequence>